<feature type="non-terminal residue" evidence="1">
    <location>
        <position position="67"/>
    </location>
</feature>
<reference evidence="1 2" key="1">
    <citation type="journal article" date="2018" name="Nat. Ecol. Evol.">
        <title>Pezizomycetes genomes reveal the molecular basis of ectomycorrhizal truffle lifestyle.</title>
        <authorList>
            <person name="Murat C."/>
            <person name="Payen T."/>
            <person name="Noel B."/>
            <person name="Kuo A."/>
            <person name="Morin E."/>
            <person name="Chen J."/>
            <person name="Kohler A."/>
            <person name="Krizsan K."/>
            <person name="Balestrini R."/>
            <person name="Da Silva C."/>
            <person name="Montanini B."/>
            <person name="Hainaut M."/>
            <person name="Levati E."/>
            <person name="Barry K.W."/>
            <person name="Belfiori B."/>
            <person name="Cichocki N."/>
            <person name="Clum A."/>
            <person name="Dockter R.B."/>
            <person name="Fauchery L."/>
            <person name="Guy J."/>
            <person name="Iotti M."/>
            <person name="Le Tacon F."/>
            <person name="Lindquist E.A."/>
            <person name="Lipzen A."/>
            <person name="Malagnac F."/>
            <person name="Mello A."/>
            <person name="Molinier V."/>
            <person name="Miyauchi S."/>
            <person name="Poulain J."/>
            <person name="Riccioni C."/>
            <person name="Rubini A."/>
            <person name="Sitrit Y."/>
            <person name="Splivallo R."/>
            <person name="Traeger S."/>
            <person name="Wang M."/>
            <person name="Zifcakova L."/>
            <person name="Wipf D."/>
            <person name="Zambonelli A."/>
            <person name="Paolocci F."/>
            <person name="Nowrousian M."/>
            <person name="Ottonello S."/>
            <person name="Baldrian P."/>
            <person name="Spatafora J.W."/>
            <person name="Henrissat B."/>
            <person name="Nagy L.G."/>
            <person name="Aury J.M."/>
            <person name="Wincker P."/>
            <person name="Grigoriev I.V."/>
            <person name="Bonfante P."/>
            <person name="Martin F.M."/>
        </authorList>
    </citation>
    <scope>NUCLEOTIDE SEQUENCE [LARGE SCALE GENOMIC DNA]</scope>
    <source>
        <strain evidence="1 2">ATCC MYA-4762</strain>
    </source>
</reference>
<gene>
    <name evidence="1" type="ORF">L211DRAFT_760035</name>
</gene>
<dbReference type="OrthoDB" id="5423336at2759"/>
<sequence length="67" mass="7870">GALVLVKNDFFRPCIKYIHTRERFISQIVQDSHCIISYMLTQEMVADVLIKALPQECYEKLIRQISL</sequence>
<protein>
    <submittedName>
        <fullName evidence="1">Uncharacterized protein</fullName>
    </submittedName>
</protein>
<dbReference type="Proteomes" id="UP000267821">
    <property type="component" value="Unassembled WGS sequence"/>
</dbReference>
<dbReference type="InParanoid" id="A0A3N4LG74"/>
<organism evidence="1 2">
    <name type="scientific">Terfezia boudieri ATCC MYA-4762</name>
    <dbReference type="NCBI Taxonomy" id="1051890"/>
    <lineage>
        <taxon>Eukaryota</taxon>
        <taxon>Fungi</taxon>
        <taxon>Dikarya</taxon>
        <taxon>Ascomycota</taxon>
        <taxon>Pezizomycotina</taxon>
        <taxon>Pezizomycetes</taxon>
        <taxon>Pezizales</taxon>
        <taxon>Pezizaceae</taxon>
        <taxon>Terfezia</taxon>
    </lineage>
</organism>
<accession>A0A3N4LG74</accession>
<evidence type="ECO:0000313" key="1">
    <source>
        <dbReference type="EMBL" id="RPB21884.1"/>
    </source>
</evidence>
<proteinExistence type="predicted"/>
<keyword evidence="2" id="KW-1185">Reference proteome</keyword>
<name>A0A3N4LG74_9PEZI</name>
<evidence type="ECO:0000313" key="2">
    <source>
        <dbReference type="Proteomes" id="UP000267821"/>
    </source>
</evidence>
<feature type="non-terminal residue" evidence="1">
    <location>
        <position position="1"/>
    </location>
</feature>
<dbReference type="AlphaFoldDB" id="A0A3N4LG74"/>
<dbReference type="EMBL" id="ML121556">
    <property type="protein sequence ID" value="RPB21884.1"/>
    <property type="molecule type" value="Genomic_DNA"/>
</dbReference>